<reference evidence="2 3" key="1">
    <citation type="submission" date="2019-03" db="EMBL/GenBank/DDBJ databases">
        <title>Genome sequence of Lentibacillus salicampi ATCC BAA-719.</title>
        <authorList>
            <person name="Maclea K.S."/>
            <person name="Simoes Junior M."/>
        </authorList>
    </citation>
    <scope>NUCLEOTIDE SEQUENCE [LARGE SCALE GENOMIC DNA]</scope>
    <source>
        <strain evidence="2 3">ATCC BAA-719</strain>
    </source>
</reference>
<feature type="transmembrane region" description="Helical" evidence="1">
    <location>
        <begin position="6"/>
        <end position="26"/>
    </location>
</feature>
<dbReference type="RefSeq" id="WP_135111234.1">
    <property type="nucleotide sequence ID" value="NZ_SRHY01000042.1"/>
</dbReference>
<evidence type="ECO:0000313" key="2">
    <source>
        <dbReference type="EMBL" id="TFJ91685.1"/>
    </source>
</evidence>
<dbReference type="Proteomes" id="UP000298484">
    <property type="component" value="Unassembled WGS sequence"/>
</dbReference>
<keyword evidence="1" id="KW-0812">Transmembrane</keyword>
<evidence type="ECO:0000313" key="3">
    <source>
        <dbReference type="Proteomes" id="UP000298484"/>
    </source>
</evidence>
<dbReference type="EMBL" id="SRHY01000042">
    <property type="protein sequence ID" value="TFJ91685.1"/>
    <property type="molecule type" value="Genomic_DNA"/>
</dbReference>
<keyword evidence="1" id="KW-1133">Transmembrane helix</keyword>
<evidence type="ECO:0000256" key="1">
    <source>
        <dbReference type="SAM" id="Phobius"/>
    </source>
</evidence>
<keyword evidence="3" id="KW-1185">Reference proteome</keyword>
<accession>A0A4Y9A888</accession>
<keyword evidence="1" id="KW-0472">Membrane</keyword>
<name>A0A4Y9A888_9BACI</name>
<comment type="caution">
    <text evidence="2">The sequence shown here is derived from an EMBL/GenBank/DDBJ whole genome shotgun (WGS) entry which is preliminary data.</text>
</comment>
<dbReference type="AlphaFoldDB" id="A0A4Y9A888"/>
<protein>
    <submittedName>
        <fullName evidence="2">Uncharacterized protein</fullName>
    </submittedName>
</protein>
<feature type="transmembrane region" description="Helical" evidence="1">
    <location>
        <begin position="38"/>
        <end position="56"/>
    </location>
</feature>
<gene>
    <name evidence="2" type="ORF">E4U82_16260</name>
</gene>
<proteinExistence type="predicted"/>
<sequence length="66" mass="7619">MPKVKIHPLILVGLFINSVAMVFYAYRSYSNQEMGHGIIFTLLFIFLIGLVIWGIVRNKKIDYTSK</sequence>
<organism evidence="2 3">
    <name type="scientific">Lentibacillus salicampi</name>
    <dbReference type="NCBI Taxonomy" id="175306"/>
    <lineage>
        <taxon>Bacteria</taxon>
        <taxon>Bacillati</taxon>
        <taxon>Bacillota</taxon>
        <taxon>Bacilli</taxon>
        <taxon>Bacillales</taxon>
        <taxon>Bacillaceae</taxon>
        <taxon>Lentibacillus</taxon>
    </lineage>
</organism>
<dbReference type="OrthoDB" id="2972821at2"/>